<feature type="chain" id="PRO_5009207077" evidence="2">
    <location>
        <begin position="25"/>
        <end position="166"/>
    </location>
</feature>
<dbReference type="AlphaFoldDB" id="A0A1E7WHW2"/>
<reference evidence="5" key="1">
    <citation type="journal article" date="2016" name="Front. Microbiol.">
        <title>Molecular Keys to the Janthinobacterium and Duganella spp. Interaction with the Plant Pathogen Fusarium graminearum.</title>
        <authorList>
            <person name="Haack F.S."/>
            <person name="Poehlein A."/>
            <person name="Kroger C."/>
            <person name="Voigt C.A."/>
            <person name="Piepenbring M."/>
            <person name="Bode H.B."/>
            <person name="Daniel R."/>
            <person name="Schafer W."/>
            <person name="Streit W.R."/>
        </authorList>
    </citation>
    <scope>NUCLEOTIDE SEQUENCE [LARGE SCALE GENOMIC DNA]</scope>
    <source>
        <strain evidence="5">T54</strain>
    </source>
</reference>
<comment type="caution">
    <text evidence="4">The sequence shown here is derived from an EMBL/GenBank/DDBJ whole genome shotgun (WGS) entry which is preliminary data.</text>
</comment>
<keyword evidence="1" id="KW-1133">Transmembrane helix</keyword>
<evidence type="ECO:0000313" key="4">
    <source>
        <dbReference type="EMBL" id="OEZ98225.1"/>
    </source>
</evidence>
<keyword evidence="5" id="KW-1185">Reference proteome</keyword>
<evidence type="ECO:0000313" key="5">
    <source>
        <dbReference type="Proteomes" id="UP000175989"/>
    </source>
</evidence>
<feature type="transmembrane region" description="Helical" evidence="1">
    <location>
        <begin position="143"/>
        <end position="160"/>
    </location>
</feature>
<dbReference type="Pfam" id="PF07589">
    <property type="entry name" value="PEP-CTERM"/>
    <property type="match status" value="1"/>
</dbReference>
<keyword evidence="1" id="KW-0812">Transmembrane</keyword>
<protein>
    <submittedName>
        <fullName evidence="4">PEP-CTERM motif protein</fullName>
    </submittedName>
</protein>
<dbReference type="RefSeq" id="WP_070249375.1">
    <property type="nucleotide sequence ID" value="NZ_LROM01000092.1"/>
</dbReference>
<dbReference type="NCBIfam" id="TIGR02595">
    <property type="entry name" value="PEP_CTERM"/>
    <property type="match status" value="1"/>
</dbReference>
<evidence type="ECO:0000259" key="3">
    <source>
        <dbReference type="Pfam" id="PF07589"/>
    </source>
</evidence>
<dbReference type="Proteomes" id="UP000175989">
    <property type="component" value="Unassembled WGS sequence"/>
</dbReference>
<accession>A0A1E7WHW2</accession>
<evidence type="ECO:0000256" key="1">
    <source>
        <dbReference type="SAM" id="Phobius"/>
    </source>
</evidence>
<sequence>MNVKRLLSQVAISAALLWTGAANAALYQFTVTGDYSAQWTLDSNVTPDVSQDGVGFLVYDVEGFPDAFFSIADITFFSAASGGGLVIEDFYLGNPLLVTDGPQLYSGSEDSPVFKLGTFALTEYEGTGAYTLNVTNLSAVPEPQTYAAMLAGLGLMGMVLRRRRRG</sequence>
<organism evidence="4 5">
    <name type="scientific">Duganella phyllosphaerae</name>
    <dbReference type="NCBI Taxonomy" id="762836"/>
    <lineage>
        <taxon>Bacteria</taxon>
        <taxon>Pseudomonadati</taxon>
        <taxon>Pseudomonadota</taxon>
        <taxon>Betaproteobacteria</taxon>
        <taxon>Burkholderiales</taxon>
        <taxon>Oxalobacteraceae</taxon>
        <taxon>Telluria group</taxon>
        <taxon>Duganella</taxon>
    </lineage>
</organism>
<name>A0A1E7WHW2_9BURK</name>
<gene>
    <name evidence="4" type="ORF">DUPY_31700</name>
</gene>
<dbReference type="InterPro" id="IPR013424">
    <property type="entry name" value="Ice-binding_C"/>
</dbReference>
<keyword evidence="1" id="KW-0472">Membrane</keyword>
<dbReference type="EMBL" id="LROM01000092">
    <property type="protein sequence ID" value="OEZ98225.1"/>
    <property type="molecule type" value="Genomic_DNA"/>
</dbReference>
<keyword evidence="2" id="KW-0732">Signal</keyword>
<feature type="domain" description="Ice-binding protein C-terminal" evidence="3">
    <location>
        <begin position="139"/>
        <end position="163"/>
    </location>
</feature>
<proteinExistence type="predicted"/>
<feature type="signal peptide" evidence="2">
    <location>
        <begin position="1"/>
        <end position="24"/>
    </location>
</feature>
<evidence type="ECO:0000256" key="2">
    <source>
        <dbReference type="SAM" id="SignalP"/>
    </source>
</evidence>